<keyword evidence="2" id="KW-1185">Reference proteome</keyword>
<dbReference type="RefSeq" id="WP_020214602.1">
    <property type="nucleotide sequence ID" value="NZ_JRLX01000041.1"/>
</dbReference>
<dbReference type="EMBL" id="JRLX01000041">
    <property type="protein sequence ID" value="KGO84704.1"/>
    <property type="molecule type" value="Genomic_DNA"/>
</dbReference>
<dbReference type="OrthoDB" id="1373093at2"/>
<name>A0A0A2LXL0_9FLAO</name>
<reference evidence="1 2" key="1">
    <citation type="submission" date="2013-09" db="EMBL/GenBank/DDBJ databases">
        <authorList>
            <person name="Zeng Z."/>
            <person name="Chen C."/>
        </authorList>
    </citation>
    <scope>NUCLEOTIDE SEQUENCE [LARGE SCALE GENOMIC DNA]</scope>
    <source>
        <strain evidence="1 2">WB 3.3-2</strain>
    </source>
</reference>
<evidence type="ECO:0000313" key="2">
    <source>
        <dbReference type="Proteomes" id="UP000030152"/>
    </source>
</evidence>
<accession>A0A0A2LXL0</accession>
<dbReference type="eggNOG" id="ENOG5030QV1">
    <property type="taxonomic scope" value="Bacteria"/>
</dbReference>
<proteinExistence type="predicted"/>
<dbReference type="AlphaFoldDB" id="A0A0A2LXL0"/>
<dbReference type="STRING" id="1121895.GCA_000378485_03422"/>
<comment type="caution">
    <text evidence="1">The sequence shown here is derived from an EMBL/GenBank/DDBJ whole genome shotgun (WGS) entry which is preliminary data.</text>
</comment>
<organism evidence="1 2">
    <name type="scientific">Flavobacterium rivuli WB 3.3-2 = DSM 21788</name>
    <dbReference type="NCBI Taxonomy" id="1121895"/>
    <lineage>
        <taxon>Bacteria</taxon>
        <taxon>Pseudomonadati</taxon>
        <taxon>Bacteroidota</taxon>
        <taxon>Flavobacteriia</taxon>
        <taxon>Flavobacteriales</taxon>
        <taxon>Flavobacteriaceae</taxon>
        <taxon>Flavobacterium</taxon>
    </lineage>
</organism>
<gene>
    <name evidence="1" type="ORF">Q765_20350</name>
</gene>
<evidence type="ECO:0000313" key="1">
    <source>
        <dbReference type="EMBL" id="KGO84704.1"/>
    </source>
</evidence>
<sequence length="258" mass="30350">MKYFVLFFFLLPRLVFSQCEDSDKLETGGSHLSKSKNYIPFAYIPQNASDSISYGIDIHTIKKYSDFILDKAEQYIINRANKDFYSRLEFDQVEVNYLNTEIKDYENRELYELSNFDYTYWMLYTYRYENIKYVFGLEFNKDGKMISENMFPKFSEDKDSELFTGICDALASVKGSPKFKNKKVDFIELSYIDEVNSFCWLIKEKIALEIGVHNYSVNLYYVNANTNKLVNIKKESGSYIACGMSKIKLKKGKKKKRA</sequence>
<dbReference type="Proteomes" id="UP000030152">
    <property type="component" value="Unassembled WGS sequence"/>
</dbReference>
<protein>
    <submittedName>
        <fullName evidence="1">Uncharacterized protein</fullName>
    </submittedName>
</protein>